<keyword evidence="4" id="KW-0862">Zinc</keyword>
<dbReference type="CDD" id="cd20908">
    <property type="entry name" value="SUF4-like"/>
    <property type="match status" value="1"/>
</dbReference>
<dbReference type="GO" id="GO:0008270">
    <property type="term" value="F:zinc ion binding"/>
    <property type="evidence" value="ECO:0007669"/>
    <property type="project" value="UniProtKB-KW"/>
</dbReference>
<dbReference type="InterPro" id="IPR013087">
    <property type="entry name" value="Znf_C2H2_type"/>
</dbReference>
<name>A0A9N6WYP8_9CRUS</name>
<evidence type="ECO:0000313" key="7">
    <source>
        <dbReference type="EMBL" id="CAG4645690.1"/>
    </source>
</evidence>
<evidence type="ECO:0000256" key="3">
    <source>
        <dbReference type="ARBA" id="ARBA00022771"/>
    </source>
</evidence>
<keyword evidence="3" id="KW-0863">Zinc-finger</keyword>
<reference evidence="7" key="1">
    <citation type="submission" date="2021-04" db="EMBL/GenBank/DDBJ databases">
        <authorList>
            <person name="Cornetti L."/>
        </authorList>
    </citation>
    <scope>NUCLEOTIDE SEQUENCE</scope>
</reference>
<gene>
    <name evidence="7" type="primary">EOG090X0A5X</name>
</gene>
<dbReference type="PANTHER" id="PTHR23215">
    <property type="entry name" value="ZINC FINGER PROTEIN 207"/>
    <property type="match status" value="1"/>
</dbReference>
<organism evidence="7">
    <name type="scientific">Lynceus sp. MCZ IZ 141354</name>
    <dbReference type="NCBI Taxonomy" id="1930659"/>
    <lineage>
        <taxon>Eukaryota</taxon>
        <taxon>Metazoa</taxon>
        <taxon>Ecdysozoa</taxon>
        <taxon>Arthropoda</taxon>
        <taxon>Crustacea</taxon>
        <taxon>Branchiopoda</taxon>
        <taxon>Diplostraca</taxon>
        <taxon>Laevicaudata</taxon>
        <taxon>Lynceidae</taxon>
        <taxon>Lynceus</taxon>
    </lineage>
</organism>
<evidence type="ECO:0000256" key="1">
    <source>
        <dbReference type="ARBA" id="ARBA00004123"/>
    </source>
</evidence>
<sequence length="330" mass="35700">MGRKKKKMVKPWCWYCNRDFDDEKILLQHQKAKHFKCHICHKKLYTGPGLSIHCMQVHKETLDRVPNSLPNRGNIDLEIYGMEGIPEADLIEHERMKLAGKNFSLAEGADSSDEETPSKKIKTDSVAPIGTPAINMAPAVSAMATPLSNVATPTMMTRPMAGPYLAHMPHFMQQMPPMMAHPGLQFAGISVPPSPAQTPRPLFPAAAAVMTQTQAATKPAFPAYSSATGTGNAPTIVGESTVPKKAASIIPAGASTRIVHPEEDLSLEELRARNPKYQTVMNPVLPVHSAPQLLVAPPAISVMSTMGIPIAGMGGPIYYGGPMMLPPRFR</sequence>
<feature type="domain" description="C2H2-type" evidence="6">
    <location>
        <begin position="13"/>
        <end position="34"/>
    </location>
</feature>
<protein>
    <submittedName>
        <fullName evidence="7">EOG090X0A5X</fullName>
    </submittedName>
</protein>
<evidence type="ECO:0000259" key="6">
    <source>
        <dbReference type="PROSITE" id="PS00028"/>
    </source>
</evidence>
<dbReference type="EMBL" id="OC989035">
    <property type="protein sequence ID" value="CAG4645690.1"/>
    <property type="molecule type" value="Genomic_DNA"/>
</dbReference>
<feature type="domain" description="C2H2-type" evidence="6">
    <location>
        <begin position="37"/>
        <end position="58"/>
    </location>
</feature>
<evidence type="ECO:0000256" key="4">
    <source>
        <dbReference type="ARBA" id="ARBA00022833"/>
    </source>
</evidence>
<accession>A0A9N6WYP8</accession>
<keyword evidence="2" id="KW-0479">Metal-binding</keyword>
<dbReference type="PROSITE" id="PS00028">
    <property type="entry name" value="ZINC_FINGER_C2H2_1"/>
    <property type="match status" value="2"/>
</dbReference>
<dbReference type="GO" id="GO:0005634">
    <property type="term" value="C:nucleus"/>
    <property type="evidence" value="ECO:0007669"/>
    <property type="project" value="UniProtKB-SubCell"/>
</dbReference>
<keyword evidence="5" id="KW-0539">Nucleus</keyword>
<dbReference type="AlphaFoldDB" id="A0A9N6WYP8"/>
<evidence type="ECO:0000256" key="5">
    <source>
        <dbReference type="ARBA" id="ARBA00023242"/>
    </source>
</evidence>
<dbReference type="PANTHER" id="PTHR23215:SF0">
    <property type="entry name" value="BUB3-INTERACTING AND GLEBS MOTIF-CONTAINING PROTEIN ZNF207"/>
    <property type="match status" value="1"/>
</dbReference>
<evidence type="ECO:0000256" key="2">
    <source>
        <dbReference type="ARBA" id="ARBA00022723"/>
    </source>
</evidence>
<proteinExistence type="predicted"/>
<comment type="subcellular location">
    <subcellularLocation>
        <location evidence="1">Nucleus</location>
    </subcellularLocation>
</comment>